<feature type="compositionally biased region" description="Polar residues" evidence="1">
    <location>
        <begin position="316"/>
        <end position="326"/>
    </location>
</feature>
<keyword evidence="3" id="KW-1185">Reference proteome</keyword>
<feature type="region of interest" description="Disordered" evidence="1">
    <location>
        <begin position="312"/>
        <end position="356"/>
    </location>
</feature>
<reference evidence="2" key="1">
    <citation type="submission" date="2020-01" db="EMBL/GenBank/DDBJ databases">
        <authorList>
            <person name="Feng Z.H.Z."/>
        </authorList>
    </citation>
    <scope>NUCLEOTIDE SEQUENCE</scope>
    <source>
        <strain evidence="2">CBS107.38</strain>
    </source>
</reference>
<feature type="region of interest" description="Disordered" evidence="1">
    <location>
        <begin position="1"/>
        <end position="20"/>
    </location>
</feature>
<evidence type="ECO:0000313" key="2">
    <source>
        <dbReference type="EMBL" id="KAF7670705.1"/>
    </source>
</evidence>
<evidence type="ECO:0000256" key="1">
    <source>
        <dbReference type="SAM" id="MobiDB-lite"/>
    </source>
</evidence>
<proteinExistence type="predicted"/>
<reference evidence="2" key="2">
    <citation type="submission" date="2020-08" db="EMBL/GenBank/DDBJ databases">
        <title>Draft Genome Sequence of Cumin Blight Pathogen Alternaria burnsii.</title>
        <authorList>
            <person name="Feng Z."/>
        </authorList>
    </citation>
    <scope>NUCLEOTIDE SEQUENCE</scope>
    <source>
        <strain evidence="2">CBS107.38</strain>
    </source>
</reference>
<evidence type="ECO:0000313" key="3">
    <source>
        <dbReference type="Proteomes" id="UP000596902"/>
    </source>
</evidence>
<dbReference type="GeneID" id="62209381"/>
<protein>
    <submittedName>
        <fullName evidence="2">Uncharacterized protein</fullName>
    </submittedName>
</protein>
<organism evidence="2 3">
    <name type="scientific">Alternaria burnsii</name>
    <dbReference type="NCBI Taxonomy" id="1187904"/>
    <lineage>
        <taxon>Eukaryota</taxon>
        <taxon>Fungi</taxon>
        <taxon>Dikarya</taxon>
        <taxon>Ascomycota</taxon>
        <taxon>Pezizomycotina</taxon>
        <taxon>Dothideomycetes</taxon>
        <taxon>Pleosporomycetidae</taxon>
        <taxon>Pleosporales</taxon>
        <taxon>Pleosporineae</taxon>
        <taxon>Pleosporaceae</taxon>
        <taxon>Alternaria</taxon>
        <taxon>Alternaria sect. Alternaria</taxon>
    </lineage>
</organism>
<sequence>MARSKKQTNPSSDPKAKTVRSVRSFVLDEDCNPQERGAAEETIRDNEDPKETKIDVFDDCDCIILSANVKFCQLRMDKIERHINNSKRKPDIIAIQDPPTKLAYRKFPSYNIHWRAEDNEDGQAQEMTAEDHPNHLAYQPPYESRRERPERNKITGGQKKLSKVAFLIHRSIIGVELDEPAPGTPNRGRVATLHVDTGQGSLAIHNALISRAIVPAINEFVPTIEVFAHEPQEPSSIPTTPAQKNRAWRRAVTKWTHSRQGVFRTAKRARSWGLPRQLDFTPDFDIGRGPIKSNRDKAECYVDSIWTKWEYKGPPKNSQPNTTSSESSDHPSMPRTSKPHFPLPHINLDKDTRDMTQRIVEGEVKKL</sequence>
<name>A0A8H7ASW5_9PLEO</name>
<dbReference type="RefSeq" id="XP_038781099.1">
    <property type="nucleotide sequence ID" value="XM_038936203.1"/>
</dbReference>
<gene>
    <name evidence="2" type="ORF">GT037_011156</name>
</gene>
<comment type="caution">
    <text evidence="2">The sequence shown here is derived from an EMBL/GenBank/DDBJ whole genome shotgun (WGS) entry which is preliminary data.</text>
</comment>
<feature type="compositionally biased region" description="Basic and acidic residues" evidence="1">
    <location>
        <begin position="143"/>
        <end position="153"/>
    </location>
</feature>
<feature type="region of interest" description="Disordered" evidence="1">
    <location>
        <begin position="120"/>
        <end position="156"/>
    </location>
</feature>
<feature type="compositionally biased region" description="Basic and acidic residues" evidence="1">
    <location>
        <begin position="347"/>
        <end position="356"/>
    </location>
</feature>
<dbReference type="Proteomes" id="UP000596902">
    <property type="component" value="Unassembled WGS sequence"/>
</dbReference>
<dbReference type="AlphaFoldDB" id="A0A8H7ASW5"/>
<dbReference type="EMBL" id="JAAABM010000029">
    <property type="protein sequence ID" value="KAF7670705.1"/>
    <property type="molecule type" value="Genomic_DNA"/>
</dbReference>
<accession>A0A8H7ASW5</accession>